<dbReference type="PROSITE" id="PS50234">
    <property type="entry name" value="VWFA"/>
    <property type="match status" value="1"/>
</dbReference>
<dbReference type="Pfam" id="PF12034">
    <property type="entry name" value="YfbK_C"/>
    <property type="match status" value="1"/>
</dbReference>
<dbReference type="Pfam" id="PF12450">
    <property type="entry name" value="vWF_A"/>
    <property type="match status" value="1"/>
</dbReference>
<dbReference type="Proteomes" id="UP000596063">
    <property type="component" value="Chromosome"/>
</dbReference>
<sequence length="581" mass="63486">MTLTHKPAVLLISAIALVACQHHQDHQAEHYKRPVVGEVRTTEVIQTEADDQSASGSGKRLTGELRPEAIAVAPKASSPAQLRAMSYARPSVMPGSVGAVSPSGDQYETLYEGGYRDPLLSPLSTFGLDVDTASYSNMRRHIQSGQLPPADALRLEELLNYFDYPLPTVSGEHPVALHTSLGAAPWDSTKKLAMVQVKARDLDDRQARPNRFVFLVDTSGSMRGEDRLPLLKKAFLALTERLDADDRVAIVTYAGSAGVALPAVSGKDKTAIYRALQSLESGGSTAGAQGILTAYQLARAQFDPNANNRVILATDGDFNVGPRRTGDLVELIEQHRDQGIYLTVLGFGHGNLGDGRMNRIAGHGDGNYYYIDSELEARRVLVDKLQRSLTTVAKDVKIQVEFNPRQVAAYRLLGYQTRRLAAEDFKDDRKDAGDLGAGQVVTALYEIQPGQAGEVATALRYQQGRRANTGRSDELMWVKLRYRSPAGGTSREISSVLKEGDSQESDNLRWAATVAELGLLLKDSEFRGQASYSGVIRRAEALLENSRGGAEDDLRREFVGLARQADLLWQRRADSALSVRR</sequence>
<dbReference type="CDD" id="cd01465">
    <property type="entry name" value="vWA_subgroup"/>
    <property type="match status" value="1"/>
</dbReference>
<gene>
    <name evidence="2" type="ORF">I6N98_14950</name>
</gene>
<name>A0A7T4UQ20_9GAMM</name>
<accession>A0A7T4UQ20</accession>
<dbReference type="InterPro" id="IPR051266">
    <property type="entry name" value="CLCR"/>
</dbReference>
<reference evidence="2 3" key="1">
    <citation type="submission" date="2020-12" db="EMBL/GenBank/DDBJ databases">
        <authorList>
            <person name="Shan Y."/>
        </authorList>
    </citation>
    <scope>NUCLEOTIDE SEQUENCE [LARGE SCALE GENOMIC DNA]</scope>
    <source>
        <strain evidence="3">csc3.9</strain>
    </source>
</reference>
<dbReference type="PANTHER" id="PTHR10579">
    <property type="entry name" value="CALCIUM-ACTIVATED CHLORIDE CHANNEL REGULATOR"/>
    <property type="match status" value="1"/>
</dbReference>
<organism evidence="2 3">
    <name type="scientific">Spongiibacter nanhainus</name>
    <dbReference type="NCBI Taxonomy" id="2794344"/>
    <lineage>
        <taxon>Bacteria</taxon>
        <taxon>Pseudomonadati</taxon>
        <taxon>Pseudomonadota</taxon>
        <taxon>Gammaproteobacteria</taxon>
        <taxon>Cellvibrionales</taxon>
        <taxon>Spongiibacteraceae</taxon>
        <taxon>Spongiibacter</taxon>
    </lineage>
</organism>
<evidence type="ECO:0000259" key="1">
    <source>
        <dbReference type="PROSITE" id="PS50234"/>
    </source>
</evidence>
<dbReference type="PANTHER" id="PTHR10579:SF43">
    <property type="entry name" value="ZINC FINGER (C3HC4-TYPE RING FINGER) FAMILY PROTEIN"/>
    <property type="match status" value="1"/>
</dbReference>
<dbReference type="AlphaFoldDB" id="A0A7T4UQ20"/>
<dbReference type="Pfam" id="PF00092">
    <property type="entry name" value="VWA"/>
    <property type="match status" value="1"/>
</dbReference>
<dbReference type="SMART" id="SM00327">
    <property type="entry name" value="VWA"/>
    <property type="match status" value="1"/>
</dbReference>
<dbReference type="KEGG" id="snan:I6N98_14950"/>
<dbReference type="RefSeq" id="WP_198569132.1">
    <property type="nucleotide sequence ID" value="NZ_CP066167.1"/>
</dbReference>
<dbReference type="InterPro" id="IPR002035">
    <property type="entry name" value="VWF_A"/>
</dbReference>
<protein>
    <submittedName>
        <fullName evidence="2">VWA domain-containing protein</fullName>
    </submittedName>
</protein>
<dbReference type="InterPro" id="IPR036465">
    <property type="entry name" value="vWFA_dom_sf"/>
</dbReference>
<dbReference type="SUPFAM" id="SSF53300">
    <property type="entry name" value="vWA-like"/>
    <property type="match status" value="1"/>
</dbReference>
<dbReference type="PROSITE" id="PS51257">
    <property type="entry name" value="PROKAR_LIPOPROTEIN"/>
    <property type="match status" value="1"/>
</dbReference>
<proteinExistence type="predicted"/>
<evidence type="ECO:0000313" key="3">
    <source>
        <dbReference type="Proteomes" id="UP000596063"/>
    </source>
</evidence>
<dbReference type="EMBL" id="CP066167">
    <property type="protein sequence ID" value="QQD17633.1"/>
    <property type="molecule type" value="Genomic_DNA"/>
</dbReference>
<feature type="domain" description="VWFA" evidence="1">
    <location>
        <begin position="211"/>
        <end position="389"/>
    </location>
</feature>
<dbReference type="Gene3D" id="3.40.50.410">
    <property type="entry name" value="von Willebrand factor, type A domain"/>
    <property type="match status" value="1"/>
</dbReference>
<dbReference type="InterPro" id="IPR021908">
    <property type="entry name" value="YfbK_C"/>
</dbReference>
<evidence type="ECO:0000313" key="2">
    <source>
        <dbReference type="EMBL" id="QQD17633.1"/>
    </source>
</evidence>
<keyword evidence="3" id="KW-1185">Reference proteome</keyword>
<dbReference type="InterPro" id="IPR022156">
    <property type="entry name" value="Uncharacterised_YfbK_N"/>
</dbReference>